<dbReference type="SUPFAM" id="SSF56112">
    <property type="entry name" value="Protein kinase-like (PK-like)"/>
    <property type="match status" value="1"/>
</dbReference>
<dbReference type="InterPro" id="IPR001245">
    <property type="entry name" value="Ser-Thr/Tyr_kinase_cat_dom"/>
</dbReference>
<sequence>MNPKIFDFGMARIFVGDQTAGNTNRVVGTYLMAPEYAFRGQFSTKSDVFGFNIMMLKIVSGKKSISFQYENNTGLTLIGHAWTVLKEGRPFELIDVHLEDSELNLQEVLCRIHVGLLCVQQRPVDRPNMPSVILMLGSDSELPEPKPSCYFTETDSQERVHSFRKPDSFLKNTMTMTEVEGRQSVYCVIADC</sequence>
<protein>
    <recommendedName>
        <fullName evidence="6">Protein kinase domain-containing protein</fullName>
    </recommendedName>
</protein>
<evidence type="ECO:0000256" key="4">
    <source>
        <dbReference type="ARBA" id="ARBA00022777"/>
    </source>
</evidence>
<dbReference type="GO" id="GO:0004674">
    <property type="term" value="F:protein serine/threonine kinase activity"/>
    <property type="evidence" value="ECO:0007669"/>
    <property type="project" value="UniProtKB-KW"/>
</dbReference>
<feature type="domain" description="Protein kinase" evidence="6">
    <location>
        <begin position="1"/>
        <end position="142"/>
    </location>
</feature>
<dbReference type="PROSITE" id="PS50011">
    <property type="entry name" value="PROTEIN_KINASE_DOM"/>
    <property type="match status" value="1"/>
</dbReference>
<dbReference type="GO" id="GO:0005524">
    <property type="term" value="F:ATP binding"/>
    <property type="evidence" value="ECO:0007669"/>
    <property type="project" value="UniProtKB-KW"/>
</dbReference>
<organism evidence="7 8">
    <name type="scientific">Ficus carica</name>
    <name type="common">Common fig</name>
    <dbReference type="NCBI Taxonomy" id="3494"/>
    <lineage>
        <taxon>Eukaryota</taxon>
        <taxon>Viridiplantae</taxon>
        <taxon>Streptophyta</taxon>
        <taxon>Embryophyta</taxon>
        <taxon>Tracheophyta</taxon>
        <taxon>Spermatophyta</taxon>
        <taxon>Magnoliopsida</taxon>
        <taxon>eudicotyledons</taxon>
        <taxon>Gunneridae</taxon>
        <taxon>Pentapetalae</taxon>
        <taxon>rosids</taxon>
        <taxon>fabids</taxon>
        <taxon>Rosales</taxon>
        <taxon>Moraceae</taxon>
        <taxon>Ficeae</taxon>
        <taxon>Ficus</taxon>
    </lineage>
</organism>
<dbReference type="GO" id="GO:0005886">
    <property type="term" value="C:plasma membrane"/>
    <property type="evidence" value="ECO:0007669"/>
    <property type="project" value="TreeGrafter"/>
</dbReference>
<keyword evidence="5" id="KW-0067">ATP-binding</keyword>
<keyword evidence="4" id="KW-0418">Kinase</keyword>
<keyword evidence="1" id="KW-0723">Serine/threonine-protein kinase</keyword>
<name>A0AA88E2D7_FICCA</name>
<dbReference type="InterPro" id="IPR000719">
    <property type="entry name" value="Prot_kinase_dom"/>
</dbReference>
<gene>
    <name evidence="7" type="ORF">TIFTF001_035917</name>
</gene>
<dbReference type="InterPro" id="IPR011009">
    <property type="entry name" value="Kinase-like_dom_sf"/>
</dbReference>
<proteinExistence type="predicted"/>
<keyword evidence="3" id="KW-0547">Nucleotide-binding</keyword>
<dbReference type="EMBL" id="BTGU01000372">
    <property type="protein sequence ID" value="GMN66852.1"/>
    <property type="molecule type" value="Genomic_DNA"/>
</dbReference>
<accession>A0AA88E2D7</accession>
<dbReference type="PANTHER" id="PTHR27002:SF616">
    <property type="entry name" value="RECEPTOR-LIKE SERINE_THREONINE-PROTEIN KINASE"/>
    <property type="match status" value="1"/>
</dbReference>
<comment type="caution">
    <text evidence="7">The sequence shown here is derived from an EMBL/GenBank/DDBJ whole genome shotgun (WGS) entry which is preliminary data.</text>
</comment>
<dbReference type="Pfam" id="PF07714">
    <property type="entry name" value="PK_Tyr_Ser-Thr"/>
    <property type="match status" value="1"/>
</dbReference>
<evidence type="ECO:0000256" key="3">
    <source>
        <dbReference type="ARBA" id="ARBA00022741"/>
    </source>
</evidence>
<dbReference type="AlphaFoldDB" id="A0AA88E2D7"/>
<evidence type="ECO:0000256" key="5">
    <source>
        <dbReference type="ARBA" id="ARBA00022840"/>
    </source>
</evidence>
<evidence type="ECO:0000259" key="6">
    <source>
        <dbReference type="PROSITE" id="PS50011"/>
    </source>
</evidence>
<reference evidence="7" key="1">
    <citation type="submission" date="2023-07" db="EMBL/GenBank/DDBJ databases">
        <title>draft genome sequence of fig (Ficus carica).</title>
        <authorList>
            <person name="Takahashi T."/>
            <person name="Nishimura K."/>
        </authorList>
    </citation>
    <scope>NUCLEOTIDE SEQUENCE</scope>
</reference>
<evidence type="ECO:0000256" key="2">
    <source>
        <dbReference type="ARBA" id="ARBA00022679"/>
    </source>
</evidence>
<dbReference type="Gramene" id="FCD_00004689-RA">
    <property type="protein sequence ID" value="FCD_00004689-RA:cds"/>
    <property type="gene ID" value="FCD_00004689"/>
</dbReference>
<dbReference type="Proteomes" id="UP001187192">
    <property type="component" value="Unassembled WGS sequence"/>
</dbReference>
<evidence type="ECO:0000313" key="8">
    <source>
        <dbReference type="Proteomes" id="UP001187192"/>
    </source>
</evidence>
<keyword evidence="2" id="KW-0808">Transferase</keyword>
<evidence type="ECO:0000256" key="1">
    <source>
        <dbReference type="ARBA" id="ARBA00022527"/>
    </source>
</evidence>
<evidence type="ECO:0000313" key="7">
    <source>
        <dbReference type="EMBL" id="GMN66852.1"/>
    </source>
</evidence>
<dbReference type="Gene3D" id="1.10.510.10">
    <property type="entry name" value="Transferase(Phosphotransferase) domain 1"/>
    <property type="match status" value="1"/>
</dbReference>
<keyword evidence="8" id="KW-1185">Reference proteome</keyword>
<dbReference type="PANTHER" id="PTHR27002">
    <property type="entry name" value="RECEPTOR-LIKE SERINE/THREONINE-PROTEIN KINASE SD1-8"/>
    <property type="match status" value="1"/>
</dbReference>